<comment type="subcellular location">
    <subcellularLocation>
        <location evidence="1">Nucleus</location>
    </subcellularLocation>
</comment>
<dbReference type="InterPro" id="IPR036864">
    <property type="entry name" value="Zn2-C6_fun-type_DNA-bd_sf"/>
</dbReference>
<dbReference type="EMBL" id="MU404351">
    <property type="protein sequence ID" value="KAI1616360.1"/>
    <property type="molecule type" value="Genomic_DNA"/>
</dbReference>
<dbReference type="PANTHER" id="PTHR31845:SF21">
    <property type="entry name" value="REGULATORY PROTEIN LEU3"/>
    <property type="match status" value="1"/>
</dbReference>
<dbReference type="GO" id="GO:0000981">
    <property type="term" value="F:DNA-binding transcription factor activity, RNA polymerase II-specific"/>
    <property type="evidence" value="ECO:0007669"/>
    <property type="project" value="InterPro"/>
</dbReference>
<keyword evidence="3" id="KW-0805">Transcription regulation</keyword>
<evidence type="ECO:0000313" key="10">
    <source>
        <dbReference type="Proteomes" id="UP001203852"/>
    </source>
</evidence>
<keyword evidence="10" id="KW-1185">Reference proteome</keyword>
<dbReference type="SMART" id="SM00906">
    <property type="entry name" value="Fungal_trans"/>
    <property type="match status" value="1"/>
</dbReference>
<dbReference type="GO" id="GO:0005634">
    <property type="term" value="C:nucleus"/>
    <property type="evidence" value="ECO:0007669"/>
    <property type="project" value="UniProtKB-SubCell"/>
</dbReference>
<protein>
    <submittedName>
        <fullName evidence="9">Transcriptional regulatory protein LEU3</fullName>
    </submittedName>
</protein>
<dbReference type="Pfam" id="PF04082">
    <property type="entry name" value="Fungal_trans"/>
    <property type="match status" value="1"/>
</dbReference>
<dbReference type="SMART" id="SM00066">
    <property type="entry name" value="GAL4"/>
    <property type="match status" value="1"/>
</dbReference>
<dbReference type="PANTHER" id="PTHR31845">
    <property type="entry name" value="FINGER DOMAIN PROTEIN, PUTATIVE-RELATED"/>
    <property type="match status" value="1"/>
</dbReference>
<comment type="caution">
    <text evidence="9">The sequence shown here is derived from an EMBL/GenBank/DDBJ whole genome shotgun (WGS) entry which is preliminary data.</text>
</comment>
<evidence type="ECO:0000256" key="5">
    <source>
        <dbReference type="ARBA" id="ARBA00023163"/>
    </source>
</evidence>
<dbReference type="PROSITE" id="PS50048">
    <property type="entry name" value="ZN2_CY6_FUNGAL_2"/>
    <property type="match status" value="1"/>
</dbReference>
<dbReference type="SUPFAM" id="SSF57701">
    <property type="entry name" value="Zn2/Cys6 DNA-binding domain"/>
    <property type="match status" value="1"/>
</dbReference>
<dbReference type="InterPro" id="IPR051089">
    <property type="entry name" value="prtT"/>
</dbReference>
<evidence type="ECO:0000256" key="6">
    <source>
        <dbReference type="ARBA" id="ARBA00023242"/>
    </source>
</evidence>
<proteinExistence type="predicted"/>
<evidence type="ECO:0000313" key="9">
    <source>
        <dbReference type="EMBL" id="KAI1616360.1"/>
    </source>
</evidence>
<dbReference type="InterPro" id="IPR007219">
    <property type="entry name" value="XnlR_reg_dom"/>
</dbReference>
<dbReference type="PROSITE" id="PS00463">
    <property type="entry name" value="ZN2_CY6_FUNGAL_1"/>
    <property type="match status" value="1"/>
</dbReference>
<organism evidence="9 10">
    <name type="scientific">Exophiala viscosa</name>
    <dbReference type="NCBI Taxonomy" id="2486360"/>
    <lineage>
        <taxon>Eukaryota</taxon>
        <taxon>Fungi</taxon>
        <taxon>Dikarya</taxon>
        <taxon>Ascomycota</taxon>
        <taxon>Pezizomycotina</taxon>
        <taxon>Eurotiomycetes</taxon>
        <taxon>Chaetothyriomycetidae</taxon>
        <taxon>Chaetothyriales</taxon>
        <taxon>Herpotrichiellaceae</taxon>
        <taxon>Exophiala</taxon>
    </lineage>
</organism>
<keyword evidence="5" id="KW-0804">Transcription</keyword>
<dbReference type="Pfam" id="PF00172">
    <property type="entry name" value="Zn_clus"/>
    <property type="match status" value="1"/>
</dbReference>
<dbReference type="CDD" id="cd12148">
    <property type="entry name" value="fungal_TF_MHR"/>
    <property type="match status" value="1"/>
</dbReference>
<evidence type="ECO:0000256" key="2">
    <source>
        <dbReference type="ARBA" id="ARBA00022723"/>
    </source>
</evidence>
<dbReference type="GO" id="GO:0006351">
    <property type="term" value="P:DNA-templated transcription"/>
    <property type="evidence" value="ECO:0007669"/>
    <property type="project" value="InterPro"/>
</dbReference>
<feature type="region of interest" description="Disordered" evidence="7">
    <location>
        <begin position="68"/>
        <end position="89"/>
    </location>
</feature>
<feature type="compositionally biased region" description="Polar residues" evidence="7">
    <location>
        <begin position="68"/>
        <end position="86"/>
    </location>
</feature>
<dbReference type="InterPro" id="IPR001138">
    <property type="entry name" value="Zn2Cys6_DnaBD"/>
</dbReference>
<dbReference type="Proteomes" id="UP001203852">
    <property type="component" value="Unassembled WGS sequence"/>
</dbReference>
<keyword evidence="6" id="KW-0539">Nucleus</keyword>
<accession>A0AAN6IGN5</accession>
<reference evidence="9" key="1">
    <citation type="journal article" date="2022" name="bioRxiv">
        <title>Deciphering the potential niche of two novel black yeast fungi from a biological soil crust based on their genomes, phenotypes, and melanin regulation.</title>
        <authorList>
            <consortium name="DOE Joint Genome Institute"/>
            <person name="Carr E.C."/>
            <person name="Barton Q."/>
            <person name="Grambo S."/>
            <person name="Sullivan M."/>
            <person name="Renfro C.M."/>
            <person name="Kuo A."/>
            <person name="Pangilinan J."/>
            <person name="Lipzen A."/>
            <person name="Keymanesh K."/>
            <person name="Savage E."/>
            <person name="Barry K."/>
            <person name="Grigoriev I.V."/>
            <person name="Riekhof W.R."/>
            <person name="Harris S.S."/>
        </authorList>
    </citation>
    <scope>NUCLEOTIDE SEQUENCE</scope>
    <source>
        <strain evidence="9">JF 03-4F</strain>
    </source>
</reference>
<keyword evidence="2" id="KW-0479">Metal-binding</keyword>
<evidence type="ECO:0000256" key="4">
    <source>
        <dbReference type="ARBA" id="ARBA00023125"/>
    </source>
</evidence>
<feature type="domain" description="Zn(2)-C6 fungal-type" evidence="8">
    <location>
        <begin position="10"/>
        <end position="43"/>
    </location>
</feature>
<name>A0AAN6IGN5_9EURO</name>
<dbReference type="AlphaFoldDB" id="A0AAN6IGN5"/>
<evidence type="ECO:0000256" key="1">
    <source>
        <dbReference type="ARBA" id="ARBA00004123"/>
    </source>
</evidence>
<dbReference type="CDD" id="cd00067">
    <property type="entry name" value="GAL4"/>
    <property type="match status" value="1"/>
</dbReference>
<keyword evidence="4" id="KW-0238">DNA-binding</keyword>
<sequence>MRGRKSNFVACVYCRQMKLACDGPQKFPSPCSRCTKAQRICSVDPAFKRTKRRERLTAVEKELQELKQTLNTREASSQPTHSTNHDTVIPPTGVLTPLEVQIPDLSLLSELPGVDLPEQEAQDLIKEYFLRYDSFCPILPDSSKFLKYAKPCPLLFWTVLVTALRGHPERKDLYSSIADKVRTMAYEAPKPTNVSLQFMQALLLLCQWPLPYLRMEDPSHAFAVLATQMGLRMGMHRPDHSFEYGFDSYNGGHELLRRKVWACCFTTNVSVSGGLGLPATIQLDHSLLQMSSTKPEWLPDTLYHQLHLSIQALNICNTLGSCESTSTGLLPTPLPVIRNFEGELRALEFRFSTSWSPSDHIVLFGCRMILYTFALSIPDNDTAPTVEASSHWLVQAFMAASDIIRTASTIQEQLFYAPSRIQKILIHAVCYLLLVRCSPHRELVDNSMLVNGISQARQVVQTLSIATGDFMARAVRFIDRLSQYGDTMSRGSDTEPFFTIKSRMGANLSLTSLLRLRTYTKQAQAQVQDQTTAQDALPGNDVLNMGLDEDIFASVNWDELFLDMAALPTF</sequence>
<dbReference type="GO" id="GO:0008270">
    <property type="term" value="F:zinc ion binding"/>
    <property type="evidence" value="ECO:0007669"/>
    <property type="project" value="InterPro"/>
</dbReference>
<evidence type="ECO:0000259" key="8">
    <source>
        <dbReference type="PROSITE" id="PS50048"/>
    </source>
</evidence>
<evidence type="ECO:0000256" key="3">
    <source>
        <dbReference type="ARBA" id="ARBA00023015"/>
    </source>
</evidence>
<dbReference type="Gene3D" id="4.10.240.10">
    <property type="entry name" value="Zn(2)-C6 fungal-type DNA-binding domain"/>
    <property type="match status" value="1"/>
</dbReference>
<gene>
    <name evidence="9" type="ORF">EDD36DRAFT_133380</name>
</gene>
<evidence type="ECO:0000256" key="7">
    <source>
        <dbReference type="SAM" id="MobiDB-lite"/>
    </source>
</evidence>
<dbReference type="GO" id="GO:0000976">
    <property type="term" value="F:transcription cis-regulatory region binding"/>
    <property type="evidence" value="ECO:0007669"/>
    <property type="project" value="TreeGrafter"/>
</dbReference>